<evidence type="ECO:0000313" key="4">
    <source>
        <dbReference type="Proteomes" id="UP000287166"/>
    </source>
</evidence>
<comment type="caution">
    <text evidence="3">The sequence shown here is derived from an EMBL/GenBank/DDBJ whole genome shotgun (WGS) entry which is preliminary data.</text>
</comment>
<dbReference type="RefSeq" id="XP_027617076.1">
    <property type="nucleotide sequence ID" value="XM_027761275.1"/>
</dbReference>
<feature type="region of interest" description="Disordered" evidence="1">
    <location>
        <begin position="1"/>
        <end position="44"/>
    </location>
</feature>
<evidence type="ECO:0000259" key="2">
    <source>
        <dbReference type="Pfam" id="PF20149"/>
    </source>
</evidence>
<feature type="compositionally biased region" description="Low complexity" evidence="1">
    <location>
        <begin position="154"/>
        <end position="167"/>
    </location>
</feature>
<sequence length="539" mass="59713">MAKRKTPPPHSNSGSDHSGSDLESGPELFTKHTKTSEASSIKRCRQLSQKQKEIDELQKAKEQADVERLRKKVARLEKQAKKHQHALAAARKPTEEEYEAIPNESEEEEEDDVEVVRGINVRSSFKRGTAVSIPSKSVGRSQGFHANLHRQGAPHHGAVAGAPAASAKESQQDSAIQSLAPVTNTTAIDSASSPSRANVSPVPDTSFTDPTTPGILNVENAHILNTPTPRGRAAGSRLKKPQGRSHIATPLKTAEFAHEEPPSGRPKAADYRDDIKFLLLKAMHCFECRILTQEPFPDSDVAILWAREIWTDVCHTHSEGDEYELTDRMTTIIVRHKSNARGDVVEEIRKHIAAAYGFLARDTPSTRRKNIKLYRALTSRSTFLYKTYDLQEGTRSGFLGNPLILKVIKECFFKMKDSYGIRYRESFDSIQLPTLSLLATGIEHCIEEWATGIQIQAPFCESDSKPRYVNHMADIIKWAKPSPGIVRSICKKLHDRAHRATGITEDDIPTGHVSAAAIEEAQKELEGRTGDTDSEAEDG</sequence>
<dbReference type="OrthoDB" id="2751838at2759"/>
<reference evidence="3 4" key="1">
    <citation type="journal article" date="2018" name="Sci. Rep.">
        <title>Genome sequence of the cauliflower mushroom Sparassis crispa (Hanabiratake) and its association with beneficial usage.</title>
        <authorList>
            <person name="Kiyama R."/>
            <person name="Furutani Y."/>
            <person name="Kawaguchi K."/>
            <person name="Nakanishi T."/>
        </authorList>
    </citation>
    <scope>NUCLEOTIDE SEQUENCE [LARGE SCALE GENOMIC DNA]</scope>
</reference>
<protein>
    <recommendedName>
        <fullName evidence="2">DUF6532 domain-containing protein</fullName>
    </recommendedName>
</protein>
<organism evidence="3 4">
    <name type="scientific">Sparassis crispa</name>
    <dbReference type="NCBI Taxonomy" id="139825"/>
    <lineage>
        <taxon>Eukaryota</taxon>
        <taxon>Fungi</taxon>
        <taxon>Dikarya</taxon>
        <taxon>Basidiomycota</taxon>
        <taxon>Agaricomycotina</taxon>
        <taxon>Agaricomycetes</taxon>
        <taxon>Polyporales</taxon>
        <taxon>Sparassidaceae</taxon>
        <taxon>Sparassis</taxon>
    </lineage>
</organism>
<dbReference type="EMBL" id="BFAD01000009">
    <property type="protein sequence ID" value="GBE86163.1"/>
    <property type="molecule type" value="Genomic_DNA"/>
</dbReference>
<feature type="region of interest" description="Disordered" evidence="1">
    <location>
        <begin position="128"/>
        <end position="246"/>
    </location>
</feature>
<dbReference type="Pfam" id="PF20149">
    <property type="entry name" value="DUF6532"/>
    <property type="match status" value="1"/>
</dbReference>
<gene>
    <name evidence="3" type="ORF">SCP_0900400</name>
</gene>
<dbReference type="InterPro" id="IPR045341">
    <property type="entry name" value="DUF6532"/>
</dbReference>
<dbReference type="AlphaFoldDB" id="A0A401GVF5"/>
<evidence type="ECO:0000256" key="1">
    <source>
        <dbReference type="SAM" id="MobiDB-lite"/>
    </source>
</evidence>
<name>A0A401GVF5_9APHY</name>
<dbReference type="InParanoid" id="A0A401GVF5"/>
<feature type="region of interest" description="Disordered" evidence="1">
    <location>
        <begin position="77"/>
        <end position="115"/>
    </location>
</feature>
<feature type="compositionally biased region" description="Polar residues" evidence="1">
    <location>
        <begin position="168"/>
        <end position="211"/>
    </location>
</feature>
<proteinExistence type="predicted"/>
<dbReference type="STRING" id="139825.A0A401GVF5"/>
<keyword evidence="4" id="KW-1185">Reference proteome</keyword>
<feature type="compositionally biased region" description="Acidic residues" evidence="1">
    <location>
        <begin position="96"/>
        <end position="113"/>
    </location>
</feature>
<dbReference type="GeneID" id="38783080"/>
<accession>A0A401GVF5</accession>
<evidence type="ECO:0000313" key="3">
    <source>
        <dbReference type="EMBL" id="GBE86163.1"/>
    </source>
</evidence>
<dbReference type="Proteomes" id="UP000287166">
    <property type="component" value="Unassembled WGS sequence"/>
</dbReference>
<feature type="domain" description="DUF6532" evidence="2">
    <location>
        <begin position="282"/>
        <end position="478"/>
    </location>
</feature>